<evidence type="ECO:0000313" key="2">
    <source>
        <dbReference type="Proteomes" id="UP000249363"/>
    </source>
</evidence>
<dbReference type="Proteomes" id="UP000249363">
    <property type="component" value="Unassembled WGS sequence"/>
</dbReference>
<proteinExistence type="predicted"/>
<dbReference type="EMBL" id="MIKG01000005">
    <property type="protein sequence ID" value="RAO67525.1"/>
    <property type="molecule type" value="Genomic_DNA"/>
</dbReference>
<gene>
    <name evidence="1" type="ORF">BHQ10_003537</name>
</gene>
<dbReference type="AlphaFoldDB" id="A0A364KVD9"/>
<protein>
    <submittedName>
        <fullName evidence="1">Uncharacterized protein</fullName>
    </submittedName>
</protein>
<organism evidence="1 2">
    <name type="scientific">Talaromyces amestolkiae</name>
    <dbReference type="NCBI Taxonomy" id="1196081"/>
    <lineage>
        <taxon>Eukaryota</taxon>
        <taxon>Fungi</taxon>
        <taxon>Dikarya</taxon>
        <taxon>Ascomycota</taxon>
        <taxon>Pezizomycotina</taxon>
        <taxon>Eurotiomycetes</taxon>
        <taxon>Eurotiomycetidae</taxon>
        <taxon>Eurotiales</taxon>
        <taxon>Trichocomaceae</taxon>
        <taxon>Talaromyces</taxon>
        <taxon>Talaromyces sect. Talaromyces</taxon>
    </lineage>
</organism>
<name>A0A364KVD9_TALAM</name>
<keyword evidence="2" id="KW-1185">Reference proteome</keyword>
<reference evidence="1 2" key="1">
    <citation type="journal article" date="2017" name="Biotechnol. Biofuels">
        <title>Differential beta-glucosidase expression as a function of carbon source availability in Talaromyces amestolkiae: a genomic and proteomic approach.</title>
        <authorList>
            <person name="de Eugenio L.I."/>
            <person name="Mendez-Liter J.A."/>
            <person name="Nieto-Dominguez M."/>
            <person name="Alonso L."/>
            <person name="Gil-Munoz J."/>
            <person name="Barriuso J."/>
            <person name="Prieto A."/>
            <person name="Martinez M.J."/>
        </authorList>
    </citation>
    <scope>NUCLEOTIDE SEQUENCE [LARGE SCALE GENOMIC DNA]</scope>
    <source>
        <strain evidence="1 2">CIB</strain>
    </source>
</reference>
<dbReference type="GeneID" id="63792753"/>
<accession>A0A364KVD9</accession>
<evidence type="ECO:0000313" key="1">
    <source>
        <dbReference type="EMBL" id="RAO67525.1"/>
    </source>
</evidence>
<dbReference type="RefSeq" id="XP_040732041.1">
    <property type="nucleotide sequence ID" value="XM_040875804.1"/>
</dbReference>
<comment type="caution">
    <text evidence="1">The sequence shown here is derived from an EMBL/GenBank/DDBJ whole genome shotgun (WGS) entry which is preliminary data.</text>
</comment>
<sequence>MNEVLMQAVVAAGIDPQLLIDRKTAVQSYENPPESTKKFRSLFRSLKNIPQLAESYHKMDTLIRQQKSNCKVFLMIDYGERIAEEVTMRYILMDNAPLKQELEHGGLYGQLAHSVFVARRLIHYSCAGTNITDDTQHCEEWPLALPHALRTDERINAVLYWNDLQEIEREYVQWVGEYLAAAVEQFQEAQCTNDCSSGSCRERLDTVYIIGSYSDSELIERAVQNVMGRDMVIKGGDQHGILLASIGGARFALAYRDMQDQTFGSLCQYQRHDEL</sequence>